<dbReference type="EMBL" id="REGN01000803">
    <property type="protein sequence ID" value="RNA38924.1"/>
    <property type="molecule type" value="Genomic_DNA"/>
</dbReference>
<gene>
    <name evidence="1" type="ORF">BpHYR1_036161</name>
</gene>
<dbReference type="AlphaFoldDB" id="A0A3M7SSY0"/>
<proteinExistence type="predicted"/>
<evidence type="ECO:0000313" key="1">
    <source>
        <dbReference type="EMBL" id="RNA38924.1"/>
    </source>
</evidence>
<protein>
    <submittedName>
        <fullName evidence="1">Uncharacterized protein</fullName>
    </submittedName>
</protein>
<keyword evidence="2" id="KW-1185">Reference proteome</keyword>
<accession>A0A3M7SSY0</accession>
<evidence type="ECO:0000313" key="2">
    <source>
        <dbReference type="Proteomes" id="UP000276133"/>
    </source>
</evidence>
<dbReference type="Proteomes" id="UP000276133">
    <property type="component" value="Unassembled WGS sequence"/>
</dbReference>
<reference evidence="1 2" key="1">
    <citation type="journal article" date="2018" name="Sci. Rep.">
        <title>Genomic signatures of local adaptation to the degree of environmental predictability in rotifers.</title>
        <authorList>
            <person name="Franch-Gras L."/>
            <person name="Hahn C."/>
            <person name="Garcia-Roger E.M."/>
            <person name="Carmona M.J."/>
            <person name="Serra M."/>
            <person name="Gomez A."/>
        </authorList>
    </citation>
    <scope>NUCLEOTIDE SEQUENCE [LARGE SCALE GENOMIC DNA]</scope>
    <source>
        <strain evidence="1">HYR1</strain>
    </source>
</reference>
<organism evidence="1 2">
    <name type="scientific">Brachionus plicatilis</name>
    <name type="common">Marine rotifer</name>
    <name type="synonym">Brachionus muelleri</name>
    <dbReference type="NCBI Taxonomy" id="10195"/>
    <lineage>
        <taxon>Eukaryota</taxon>
        <taxon>Metazoa</taxon>
        <taxon>Spiralia</taxon>
        <taxon>Gnathifera</taxon>
        <taxon>Rotifera</taxon>
        <taxon>Eurotatoria</taxon>
        <taxon>Monogononta</taxon>
        <taxon>Pseudotrocha</taxon>
        <taxon>Ploima</taxon>
        <taxon>Brachionidae</taxon>
        <taxon>Brachionus</taxon>
    </lineage>
</organism>
<sequence>MDKLPIVSTAFHFHFGTVFVTSYVTLSRLENIHSSTNGLNNALESFLGSYRNLSRGVEIIIWDKVKFRNKLVISLPNHLDLSDSNFIDSNPQMVSPVLKRRNESFVWQYMKKYENKIICQVINCSAEFSIKTSSSSKAVHLANIHEKKIRYYCKKIHSSTKLIEFFESQTKDFYESYI</sequence>
<name>A0A3M7SSY0_BRAPC</name>
<comment type="caution">
    <text evidence="1">The sequence shown here is derived from an EMBL/GenBank/DDBJ whole genome shotgun (WGS) entry which is preliminary data.</text>
</comment>